<evidence type="ECO:0000313" key="2">
    <source>
        <dbReference type="EMBL" id="RRN43517.1"/>
    </source>
</evidence>
<reference evidence="2 3" key="1">
    <citation type="submission" date="2018-11" db="EMBL/GenBank/DDBJ databases">
        <title>Genome sequencing of Lautropia sp. KCOM 2505 (= ChDC F240).</title>
        <authorList>
            <person name="Kook J.-K."/>
            <person name="Park S.-N."/>
            <person name="Lim Y.K."/>
        </authorList>
    </citation>
    <scope>NUCLEOTIDE SEQUENCE [LARGE SCALE GENOMIC DNA]</scope>
    <source>
        <strain evidence="2 3">KCOM 2505</strain>
    </source>
</reference>
<dbReference type="EMBL" id="RRUE01000002">
    <property type="protein sequence ID" value="RRN43517.1"/>
    <property type="molecule type" value="Genomic_DNA"/>
</dbReference>
<dbReference type="RefSeq" id="WP_125095728.1">
    <property type="nucleotide sequence ID" value="NZ_RRUE01000002.1"/>
</dbReference>
<accession>A0A426FLJ7</accession>
<organism evidence="2 3">
    <name type="scientific">Lautropia dentalis</name>
    <dbReference type="NCBI Taxonomy" id="2490857"/>
    <lineage>
        <taxon>Bacteria</taxon>
        <taxon>Pseudomonadati</taxon>
        <taxon>Pseudomonadota</taxon>
        <taxon>Betaproteobacteria</taxon>
        <taxon>Burkholderiales</taxon>
        <taxon>Burkholderiaceae</taxon>
        <taxon>Lautropia</taxon>
    </lineage>
</organism>
<dbReference type="Proteomes" id="UP000270261">
    <property type="component" value="Unassembled WGS sequence"/>
</dbReference>
<dbReference type="OrthoDB" id="932587at2"/>
<gene>
    <name evidence="2" type="ORF">EHV23_08685</name>
</gene>
<keyword evidence="3" id="KW-1185">Reference proteome</keyword>
<evidence type="ECO:0008006" key="4">
    <source>
        <dbReference type="Google" id="ProtNLM"/>
    </source>
</evidence>
<comment type="caution">
    <text evidence="2">The sequence shown here is derived from an EMBL/GenBank/DDBJ whole genome shotgun (WGS) entry which is preliminary data.</text>
</comment>
<name>A0A426FLJ7_9BURK</name>
<evidence type="ECO:0000313" key="3">
    <source>
        <dbReference type="Proteomes" id="UP000270261"/>
    </source>
</evidence>
<evidence type="ECO:0000256" key="1">
    <source>
        <dbReference type="SAM" id="MobiDB-lite"/>
    </source>
</evidence>
<protein>
    <recommendedName>
        <fullName evidence="4">DUF4351 domain-containing protein</fullName>
    </recommendedName>
</protein>
<feature type="region of interest" description="Disordered" evidence="1">
    <location>
        <begin position="1"/>
        <end position="66"/>
    </location>
</feature>
<proteinExistence type="predicted"/>
<sequence length="392" mass="44227">MNASDEPDNRSNPPPGEPLAERTPGGDAGHVADAGHIPDASPVPDAVHASPCPGGEPPPHPSHDQNFKNLILACPREALAFFLPEEGFTLDGNFTVRPLRQELPKRRLGDRFFEMDTPLRVSWPGGEREDMVVLFEEESVPSRFSPLRLLHYTTGLALAEKIERAAVVVIFLRRGRIRSEFCLQADSDWTVRFRFRTVELPRLKAADFAAHPNVVARILSVCMGYPSDPLSRVRVYAHAVNGLLELESDPEKQNLFEGFIASYLHLGDDEFRLYQQLYPSEKTHMAGLVEHLRENLTKELEPMLRQQLIPGLKQELRQELRPALMQELRPALMQEGAQQGVARMLADMLAERFGPLDDETSKRLAGASQEELRHWSLRLLTAQSLDEVFRLQ</sequence>
<dbReference type="AlphaFoldDB" id="A0A426FLJ7"/>